<dbReference type="InterPro" id="IPR000477">
    <property type="entry name" value="RT_dom"/>
</dbReference>
<dbReference type="PROSITE" id="PS50878">
    <property type="entry name" value="RT_POL"/>
    <property type="match status" value="1"/>
</dbReference>
<dbReference type="SUPFAM" id="SSF56219">
    <property type="entry name" value="DNase I-like"/>
    <property type="match status" value="1"/>
</dbReference>
<dbReference type="Pfam" id="PF00078">
    <property type="entry name" value="RVT_1"/>
    <property type="match status" value="1"/>
</dbReference>
<protein>
    <recommendedName>
        <fullName evidence="1">Reverse transcriptase domain-containing protein</fullName>
    </recommendedName>
</protein>
<organism evidence="2 3">
    <name type="scientific">Cryptotermes secundus</name>
    <dbReference type="NCBI Taxonomy" id="105785"/>
    <lineage>
        <taxon>Eukaryota</taxon>
        <taxon>Metazoa</taxon>
        <taxon>Ecdysozoa</taxon>
        <taxon>Arthropoda</taxon>
        <taxon>Hexapoda</taxon>
        <taxon>Insecta</taxon>
        <taxon>Pterygota</taxon>
        <taxon>Neoptera</taxon>
        <taxon>Polyneoptera</taxon>
        <taxon>Dictyoptera</taxon>
        <taxon>Blattodea</taxon>
        <taxon>Blattoidea</taxon>
        <taxon>Termitoidae</taxon>
        <taxon>Kalotermitidae</taxon>
        <taxon>Cryptotermitinae</taxon>
        <taxon>Cryptotermes</taxon>
    </lineage>
</organism>
<dbReference type="CDD" id="cd01650">
    <property type="entry name" value="RT_nLTR_like"/>
    <property type="match status" value="1"/>
</dbReference>
<evidence type="ECO:0000313" key="2">
    <source>
        <dbReference type="EMBL" id="PNF42915.1"/>
    </source>
</evidence>
<dbReference type="InParanoid" id="A0A2J7RQ00"/>
<sequence length="726" mass="82995">ETWLNDLCYDHNLFPNQYIVYRSDRPYTCLNKARGGGVLTAITASLVSCRRRYDLELCSECVWVEVPTADGINMLTGNHYFSPDTKPEVITDYFRQLENNLDTNTTRVILLGDFNAPGFNWENGTPLSGCHYYSKLKGDSIYTSTCFLGLRQCVEAVDTVNMLDLVFANFTDLKSVPADSGLVATDIYHPPLIIDVLLPNVNNNLKCEFSYQNFAAGNYVLLYNILSTYDWSSVYETSSVDVAVASLSVAVRSAMEQAIPCGYRCKSEFPHWFSYILRHYITKKNYFHRRFKKNPSDYFYDRFAYYRKLLKNTIKSDRLRWLKSADNNLKSQPQHFWKYVSNFRKHRSCSIHLDVDGTHLAQPEAVADAFAKHFQSVYNNHCCKVIHPVSQSSECLSLAPISDADVYKAIKRLKPSKSVGLDGIPGFIIKGCAGIFIPILRLIFNLSLTQQYFPAAWKESIVVPVFKRGNHAVVSNYRPISIISNFSKLFEFIIHDHVSHFAKFNSNQHGFTRTKSTVTNLVTFLDFLTPVVRGQCQADAVYFDLSNAFDLVPHNMLLHKLSSFGFSDAYVSWFRSYLTNRQSRVRLSGTLSLHFHVKSGVPQSSVLGPFLLNVFINDLCDSVNYCKFLIFADDLKILRIINSPHDCLLLQSDINSVSDWCTANSMKLNIAKTRVVSYTRKTNFLSYEYQLCHAIITRPSVLRTWVFSLIQSYIFTHMLITYFLSA</sequence>
<dbReference type="Pfam" id="PF03372">
    <property type="entry name" value="Exo_endo_phos"/>
    <property type="match status" value="1"/>
</dbReference>
<dbReference type="Gene3D" id="3.60.10.10">
    <property type="entry name" value="Endonuclease/exonuclease/phosphatase"/>
    <property type="match status" value="1"/>
</dbReference>
<dbReference type="AlphaFoldDB" id="A0A2J7RQ00"/>
<dbReference type="Proteomes" id="UP000235965">
    <property type="component" value="Unassembled WGS sequence"/>
</dbReference>
<dbReference type="InterPro" id="IPR036691">
    <property type="entry name" value="Endo/exonu/phosph_ase_sf"/>
</dbReference>
<reference evidence="2 3" key="1">
    <citation type="submission" date="2017-12" db="EMBL/GenBank/DDBJ databases">
        <title>Hemimetabolous genomes reveal molecular basis of termite eusociality.</title>
        <authorList>
            <person name="Harrison M.C."/>
            <person name="Jongepier E."/>
            <person name="Robertson H.M."/>
            <person name="Arning N."/>
            <person name="Bitard-Feildel T."/>
            <person name="Chao H."/>
            <person name="Childers C.P."/>
            <person name="Dinh H."/>
            <person name="Doddapaneni H."/>
            <person name="Dugan S."/>
            <person name="Gowin J."/>
            <person name="Greiner C."/>
            <person name="Han Y."/>
            <person name="Hu H."/>
            <person name="Hughes D.S.T."/>
            <person name="Huylmans A.-K."/>
            <person name="Kemena C."/>
            <person name="Kremer L.P.M."/>
            <person name="Lee S.L."/>
            <person name="Lopez-Ezquerra A."/>
            <person name="Mallet L."/>
            <person name="Monroy-Kuhn J.M."/>
            <person name="Moser A."/>
            <person name="Murali S.C."/>
            <person name="Muzny D.M."/>
            <person name="Otani S."/>
            <person name="Piulachs M.-D."/>
            <person name="Poelchau M."/>
            <person name="Qu J."/>
            <person name="Schaub F."/>
            <person name="Wada-Katsumata A."/>
            <person name="Worley K.C."/>
            <person name="Xie Q."/>
            <person name="Ylla G."/>
            <person name="Poulsen M."/>
            <person name="Gibbs R.A."/>
            <person name="Schal C."/>
            <person name="Richards S."/>
            <person name="Belles X."/>
            <person name="Korb J."/>
            <person name="Bornberg-Bauer E."/>
        </authorList>
    </citation>
    <scope>NUCLEOTIDE SEQUENCE [LARGE SCALE GENOMIC DNA]</scope>
    <source>
        <tissue evidence="2">Whole body</tissue>
    </source>
</reference>
<keyword evidence="3" id="KW-1185">Reference proteome</keyword>
<name>A0A2J7RQ00_9NEOP</name>
<comment type="caution">
    <text evidence="2">The sequence shown here is derived from an EMBL/GenBank/DDBJ whole genome shotgun (WGS) entry which is preliminary data.</text>
</comment>
<dbReference type="EMBL" id="NEVH01001352">
    <property type="protein sequence ID" value="PNF42915.1"/>
    <property type="molecule type" value="Genomic_DNA"/>
</dbReference>
<dbReference type="PANTHER" id="PTHR33332">
    <property type="entry name" value="REVERSE TRANSCRIPTASE DOMAIN-CONTAINING PROTEIN"/>
    <property type="match status" value="1"/>
</dbReference>
<evidence type="ECO:0000313" key="3">
    <source>
        <dbReference type="Proteomes" id="UP000235965"/>
    </source>
</evidence>
<feature type="domain" description="Reverse transcriptase" evidence="1">
    <location>
        <begin position="446"/>
        <end position="689"/>
    </location>
</feature>
<feature type="non-terminal residue" evidence="2">
    <location>
        <position position="1"/>
    </location>
</feature>
<dbReference type="STRING" id="105785.A0A2J7RQ00"/>
<dbReference type="OrthoDB" id="7415700at2759"/>
<dbReference type="InterPro" id="IPR005135">
    <property type="entry name" value="Endo/exonuclease/phosphatase"/>
</dbReference>
<proteinExistence type="predicted"/>
<gene>
    <name evidence="2" type="ORF">B7P43_G12326</name>
</gene>
<evidence type="ECO:0000259" key="1">
    <source>
        <dbReference type="PROSITE" id="PS50878"/>
    </source>
</evidence>
<dbReference type="GO" id="GO:0003824">
    <property type="term" value="F:catalytic activity"/>
    <property type="evidence" value="ECO:0007669"/>
    <property type="project" value="InterPro"/>
</dbReference>
<accession>A0A2J7RQ00</accession>